<dbReference type="EMBL" id="JAAQPH010000021">
    <property type="protein sequence ID" value="NIA71310.1"/>
    <property type="molecule type" value="Genomic_DNA"/>
</dbReference>
<dbReference type="RefSeq" id="WP_167228819.1">
    <property type="nucleotide sequence ID" value="NZ_JAAQPH010000021.1"/>
</dbReference>
<name>A0A967KFG4_9PROT</name>
<reference evidence="2" key="1">
    <citation type="submission" date="2020-03" db="EMBL/GenBank/DDBJ databases">
        <title>Genome of Pelagibius litoralis DSM 21314T.</title>
        <authorList>
            <person name="Wang G."/>
        </authorList>
    </citation>
    <scope>NUCLEOTIDE SEQUENCE</scope>
    <source>
        <strain evidence="2">DSM 21314</strain>
    </source>
</reference>
<dbReference type="InterPro" id="IPR014710">
    <property type="entry name" value="RmlC-like_jellyroll"/>
</dbReference>
<evidence type="ECO:0000313" key="3">
    <source>
        <dbReference type="Proteomes" id="UP000761264"/>
    </source>
</evidence>
<protein>
    <submittedName>
        <fullName evidence="2">DUF861 domain-containing protein</fullName>
    </submittedName>
</protein>
<dbReference type="Pfam" id="PF05899">
    <property type="entry name" value="Cupin_3"/>
    <property type="match status" value="1"/>
</dbReference>
<dbReference type="InterPro" id="IPR008579">
    <property type="entry name" value="UGlyAH_Cupin_dom"/>
</dbReference>
<sequence>MTTLTKFTDCATDPVEKDTTDVAVAGTPKHIAWPHFIGDGGQVRSGVWESTAGSFRGPMKDQIEFCHILEGEAEIETGVGERITVRVGDGFVMDNGLEPVWHVADYVKKHFVIIAIDPVGI</sequence>
<comment type="caution">
    <text evidence="2">The sequence shown here is derived from an EMBL/GenBank/DDBJ whole genome shotgun (WGS) entry which is preliminary data.</text>
</comment>
<dbReference type="Proteomes" id="UP000761264">
    <property type="component" value="Unassembled WGS sequence"/>
</dbReference>
<proteinExistence type="predicted"/>
<dbReference type="Gene3D" id="2.60.120.10">
    <property type="entry name" value="Jelly Rolls"/>
    <property type="match status" value="1"/>
</dbReference>
<keyword evidence="3" id="KW-1185">Reference proteome</keyword>
<evidence type="ECO:0000313" key="2">
    <source>
        <dbReference type="EMBL" id="NIA71310.1"/>
    </source>
</evidence>
<evidence type="ECO:0000259" key="1">
    <source>
        <dbReference type="Pfam" id="PF05899"/>
    </source>
</evidence>
<dbReference type="PANTHER" id="PTHR40943:SF1">
    <property type="entry name" value="CYTOPLASMIC PROTEIN"/>
    <property type="match status" value="1"/>
</dbReference>
<dbReference type="PANTHER" id="PTHR40943">
    <property type="entry name" value="CYTOPLASMIC PROTEIN-RELATED"/>
    <property type="match status" value="1"/>
</dbReference>
<dbReference type="SUPFAM" id="SSF51182">
    <property type="entry name" value="RmlC-like cupins"/>
    <property type="match status" value="1"/>
</dbReference>
<gene>
    <name evidence="2" type="ORF">HBA54_22170</name>
</gene>
<dbReference type="InterPro" id="IPR011051">
    <property type="entry name" value="RmlC_Cupin_sf"/>
</dbReference>
<feature type="domain" description="(S)-ureidoglycine aminohydrolase cupin" evidence="1">
    <location>
        <begin position="39"/>
        <end position="111"/>
    </location>
</feature>
<dbReference type="AlphaFoldDB" id="A0A967KFG4"/>
<organism evidence="2 3">
    <name type="scientific">Pelagibius litoralis</name>
    <dbReference type="NCBI Taxonomy" id="374515"/>
    <lineage>
        <taxon>Bacteria</taxon>
        <taxon>Pseudomonadati</taxon>
        <taxon>Pseudomonadota</taxon>
        <taxon>Alphaproteobacteria</taxon>
        <taxon>Rhodospirillales</taxon>
        <taxon>Rhodovibrionaceae</taxon>
        <taxon>Pelagibius</taxon>
    </lineage>
</organism>
<accession>A0A967KFG4</accession>